<dbReference type="Proteomes" id="UP000679779">
    <property type="component" value="Unassembled WGS sequence"/>
</dbReference>
<reference evidence="1" key="1">
    <citation type="submission" date="2021-03" db="EMBL/GenBank/DDBJ databases">
        <title>Antimicrobial resistance genes in bacteria isolated from Japanese honey, and their potential for conferring macrolide and lincosamide resistance in the American foulbrood pathogen Paenibacillus larvae.</title>
        <authorList>
            <person name="Okamoto M."/>
            <person name="Kumagai M."/>
            <person name="Kanamori H."/>
            <person name="Takamatsu D."/>
        </authorList>
    </citation>
    <scope>NUCLEOTIDE SEQUENCE</scope>
    <source>
        <strain evidence="1">J2TS6</strain>
    </source>
</reference>
<accession>A0A920CEE1</accession>
<dbReference type="AlphaFoldDB" id="A0A920CEE1"/>
<name>A0A920CEE1_9BACL</name>
<comment type="caution">
    <text evidence="1">The sequence shown here is derived from an EMBL/GenBank/DDBJ whole genome shotgun (WGS) entry which is preliminary data.</text>
</comment>
<organism evidence="1 2">
    <name type="scientific">Paenibacillus albilobatus</name>
    <dbReference type="NCBI Taxonomy" id="2716884"/>
    <lineage>
        <taxon>Bacteria</taxon>
        <taxon>Bacillati</taxon>
        <taxon>Bacillota</taxon>
        <taxon>Bacilli</taxon>
        <taxon>Bacillales</taxon>
        <taxon>Paenibacillaceae</taxon>
        <taxon>Paenibacillus</taxon>
    </lineage>
</organism>
<evidence type="ECO:0000313" key="1">
    <source>
        <dbReference type="EMBL" id="GIO33672.1"/>
    </source>
</evidence>
<protein>
    <submittedName>
        <fullName evidence="1">Uncharacterized protein</fullName>
    </submittedName>
</protein>
<dbReference type="EMBL" id="BORQ01000007">
    <property type="protein sequence ID" value="GIO33672.1"/>
    <property type="molecule type" value="Genomic_DNA"/>
</dbReference>
<gene>
    <name evidence="1" type="ORF">J2TS6_48130</name>
</gene>
<keyword evidence="2" id="KW-1185">Reference proteome</keyword>
<sequence>MKTKSLIYQLLFIKKAENRCEIWLKRIKRVIFTIKCTTKYLSAISESPLITGTSGRRFISPLEMDELSLVLEVCAKVFKNWKKPGA</sequence>
<proteinExistence type="predicted"/>
<evidence type="ECO:0000313" key="2">
    <source>
        <dbReference type="Proteomes" id="UP000679779"/>
    </source>
</evidence>